<dbReference type="InterPro" id="IPR046357">
    <property type="entry name" value="PPIase_dom_sf"/>
</dbReference>
<evidence type="ECO:0000313" key="12">
    <source>
        <dbReference type="EMBL" id="VYU38187.1"/>
    </source>
</evidence>
<comment type="subcellular location">
    <subcellularLocation>
        <location evidence="2">Cytoplasm</location>
    </subcellularLocation>
</comment>
<dbReference type="Pfam" id="PF05698">
    <property type="entry name" value="Trigger_C"/>
    <property type="match status" value="1"/>
</dbReference>
<keyword evidence="4" id="KW-0132">Cell division</keyword>
<dbReference type="Gene3D" id="3.10.50.40">
    <property type="match status" value="1"/>
</dbReference>
<evidence type="ECO:0000256" key="5">
    <source>
        <dbReference type="ARBA" id="ARBA00023110"/>
    </source>
</evidence>
<dbReference type="NCBIfam" id="TIGR00115">
    <property type="entry name" value="tig"/>
    <property type="match status" value="1"/>
</dbReference>
<dbReference type="FunFam" id="3.10.50.40:FF:000001">
    <property type="entry name" value="Trigger factor"/>
    <property type="match status" value="1"/>
</dbReference>
<comment type="function">
    <text evidence="9">Involved in protein export. Acts as a chaperone by maintaining the newly synthesized protein in an open conformation. Functions as a peptidyl-prolyl cis-trans isomerase.</text>
</comment>
<keyword evidence="7 10" id="KW-0413">Isomerase</keyword>
<accession>A0A6N3EKP0</accession>
<sequence length="317" mass="35060">MSKVIKLGNYKGIEAEVTKQPVADTEVDNEIQRLVAQSTSLIEKDGDVTNGDVTTIDFEGFKDEVAFDGGKAEGFQLEIGSGQFIPGFEEQMIGMKKGETRELNLTFPENYGAADLAGADVVFKVTVHKIEEKKEAELNDAFVASLNAPGIETIDQLRDNIKASLEAQHEQAFMAAKENAALGKLIDDCEVEVEESDIEKALQQQLQHISMELASQGMQLEQYLQMMGMNQETLLRQLAPSAKQQATFEAIIDEIVAIENLETSDEEANQQVEAIAAHNQVSKEDVLNQIDIESLKHDLNRIKASRLIMDNTVFIEV</sequence>
<dbReference type="Pfam" id="PF00254">
    <property type="entry name" value="FKBP_C"/>
    <property type="match status" value="1"/>
</dbReference>
<dbReference type="SUPFAM" id="SSF109998">
    <property type="entry name" value="Triger factor/SurA peptide-binding domain-like"/>
    <property type="match status" value="1"/>
</dbReference>
<dbReference type="GO" id="GO:0015031">
    <property type="term" value="P:protein transport"/>
    <property type="evidence" value="ECO:0007669"/>
    <property type="project" value="InterPro"/>
</dbReference>
<dbReference type="EC" id="5.2.1.8" evidence="10"/>
<evidence type="ECO:0000256" key="8">
    <source>
        <dbReference type="ARBA" id="ARBA00023306"/>
    </source>
</evidence>
<keyword evidence="5 10" id="KW-0697">Rotamase</keyword>
<reference evidence="12" key="1">
    <citation type="submission" date="2019-11" db="EMBL/GenBank/DDBJ databases">
        <authorList>
            <person name="Feng L."/>
        </authorList>
    </citation>
    <scope>NUCLEOTIDE SEQUENCE</scope>
    <source>
        <strain evidence="12">CramosumLFYP8</strain>
    </source>
</reference>
<dbReference type="InterPro" id="IPR005215">
    <property type="entry name" value="Trig_fac"/>
</dbReference>
<dbReference type="Gene3D" id="1.10.3120.10">
    <property type="entry name" value="Trigger factor, C-terminal domain"/>
    <property type="match status" value="1"/>
</dbReference>
<dbReference type="GO" id="GO:0051301">
    <property type="term" value="P:cell division"/>
    <property type="evidence" value="ECO:0007669"/>
    <property type="project" value="UniProtKB-KW"/>
</dbReference>
<dbReference type="PROSITE" id="PS50059">
    <property type="entry name" value="FKBP_PPIASE"/>
    <property type="match status" value="1"/>
</dbReference>
<dbReference type="InterPro" id="IPR027304">
    <property type="entry name" value="Trigger_fact/SurA_dom_sf"/>
</dbReference>
<organism evidence="12">
    <name type="scientific">Thomasclavelia ramosa</name>
    <dbReference type="NCBI Taxonomy" id="1547"/>
    <lineage>
        <taxon>Bacteria</taxon>
        <taxon>Bacillati</taxon>
        <taxon>Bacillota</taxon>
        <taxon>Erysipelotrichia</taxon>
        <taxon>Erysipelotrichales</taxon>
        <taxon>Coprobacillaceae</taxon>
        <taxon>Thomasclavelia</taxon>
    </lineage>
</organism>
<evidence type="ECO:0000256" key="1">
    <source>
        <dbReference type="ARBA" id="ARBA00000971"/>
    </source>
</evidence>
<feature type="domain" description="PPIase FKBP-type" evidence="11">
    <location>
        <begin position="51"/>
        <end position="131"/>
    </location>
</feature>
<name>A0A6N3EKP0_9FIRM</name>
<dbReference type="RefSeq" id="WP_156635892.1">
    <property type="nucleotide sequence ID" value="NZ_CACRTL010000036.1"/>
</dbReference>
<comment type="catalytic activity">
    <reaction evidence="1 10">
        <text>[protein]-peptidylproline (omega=180) = [protein]-peptidylproline (omega=0)</text>
        <dbReference type="Rhea" id="RHEA:16237"/>
        <dbReference type="Rhea" id="RHEA-COMP:10747"/>
        <dbReference type="Rhea" id="RHEA-COMP:10748"/>
        <dbReference type="ChEBI" id="CHEBI:83833"/>
        <dbReference type="ChEBI" id="CHEBI:83834"/>
        <dbReference type="EC" id="5.2.1.8"/>
    </reaction>
</comment>
<dbReference type="InterPro" id="IPR001179">
    <property type="entry name" value="PPIase_FKBP_dom"/>
</dbReference>
<evidence type="ECO:0000256" key="7">
    <source>
        <dbReference type="ARBA" id="ARBA00023235"/>
    </source>
</evidence>
<evidence type="ECO:0000256" key="2">
    <source>
        <dbReference type="ARBA" id="ARBA00004496"/>
    </source>
</evidence>
<comment type="similarity">
    <text evidence="3">Belongs to the FKBP-type PPIase family. Tig subfamily.</text>
</comment>
<dbReference type="GO" id="GO:0003755">
    <property type="term" value="F:peptidyl-prolyl cis-trans isomerase activity"/>
    <property type="evidence" value="ECO:0007669"/>
    <property type="project" value="UniProtKB-KW"/>
</dbReference>
<evidence type="ECO:0000256" key="4">
    <source>
        <dbReference type="ARBA" id="ARBA00022618"/>
    </source>
</evidence>
<dbReference type="AlphaFoldDB" id="A0A6N3EKP0"/>
<proteinExistence type="inferred from homology"/>
<dbReference type="EMBL" id="CACRTL010000036">
    <property type="protein sequence ID" value="VYU38187.1"/>
    <property type="molecule type" value="Genomic_DNA"/>
</dbReference>
<evidence type="ECO:0000256" key="9">
    <source>
        <dbReference type="ARBA" id="ARBA00024849"/>
    </source>
</evidence>
<gene>
    <name evidence="12" type="primary">tig_1</name>
    <name evidence="12" type="ORF">CRLFYP8_00515</name>
</gene>
<evidence type="ECO:0000256" key="6">
    <source>
        <dbReference type="ARBA" id="ARBA00023186"/>
    </source>
</evidence>
<dbReference type="InterPro" id="IPR008880">
    <property type="entry name" value="Trigger_fac_C"/>
</dbReference>
<evidence type="ECO:0000256" key="10">
    <source>
        <dbReference type="PROSITE-ProRule" id="PRU00277"/>
    </source>
</evidence>
<protein>
    <recommendedName>
        <fullName evidence="10">peptidylprolyl isomerase</fullName>
        <ecNumber evidence="10">5.2.1.8</ecNumber>
    </recommendedName>
</protein>
<evidence type="ECO:0000259" key="11">
    <source>
        <dbReference type="PROSITE" id="PS50059"/>
    </source>
</evidence>
<dbReference type="InterPro" id="IPR037041">
    <property type="entry name" value="Trigger_fac_C_sf"/>
</dbReference>
<keyword evidence="6" id="KW-0143">Chaperone</keyword>
<dbReference type="GO" id="GO:0005737">
    <property type="term" value="C:cytoplasm"/>
    <property type="evidence" value="ECO:0007669"/>
    <property type="project" value="UniProtKB-SubCell"/>
</dbReference>
<evidence type="ECO:0000256" key="3">
    <source>
        <dbReference type="ARBA" id="ARBA00005464"/>
    </source>
</evidence>
<dbReference type="GO" id="GO:0006457">
    <property type="term" value="P:protein folding"/>
    <property type="evidence" value="ECO:0007669"/>
    <property type="project" value="InterPro"/>
</dbReference>
<keyword evidence="8" id="KW-0131">Cell cycle</keyword>
<dbReference type="SUPFAM" id="SSF54534">
    <property type="entry name" value="FKBP-like"/>
    <property type="match status" value="1"/>
</dbReference>